<gene>
    <name evidence="1" type="ORF">QFC19_007459</name>
</gene>
<sequence length="156" mass="17335">MSASSKPIALVTGASSGIGRTSSVALIKAGWRVVLSGRRKEELEATAEMGRKALREEGKEDEARDDQLVLIAVGDVSKESNVKEMFEQIQKEYGESVRGVFLTRYLPKDSLFLGRLDLLFNVSHFKSIAYGQSRQFNAVSFYRMPASQAKPSLWKT</sequence>
<name>A0ACC2VA57_9TREE</name>
<comment type="caution">
    <text evidence="1">The sequence shown here is derived from an EMBL/GenBank/DDBJ whole genome shotgun (WGS) entry which is preliminary data.</text>
</comment>
<proteinExistence type="predicted"/>
<protein>
    <submittedName>
        <fullName evidence="1">Uncharacterized protein</fullName>
    </submittedName>
</protein>
<evidence type="ECO:0000313" key="2">
    <source>
        <dbReference type="Proteomes" id="UP001241377"/>
    </source>
</evidence>
<evidence type="ECO:0000313" key="1">
    <source>
        <dbReference type="EMBL" id="KAJ9095746.1"/>
    </source>
</evidence>
<organism evidence="1 2">
    <name type="scientific">Naganishia cerealis</name>
    <dbReference type="NCBI Taxonomy" id="610337"/>
    <lineage>
        <taxon>Eukaryota</taxon>
        <taxon>Fungi</taxon>
        <taxon>Dikarya</taxon>
        <taxon>Basidiomycota</taxon>
        <taxon>Agaricomycotina</taxon>
        <taxon>Tremellomycetes</taxon>
        <taxon>Filobasidiales</taxon>
        <taxon>Filobasidiaceae</taxon>
        <taxon>Naganishia</taxon>
    </lineage>
</organism>
<dbReference type="EMBL" id="JASBWR010000099">
    <property type="protein sequence ID" value="KAJ9095746.1"/>
    <property type="molecule type" value="Genomic_DNA"/>
</dbReference>
<reference evidence="1" key="1">
    <citation type="submission" date="2023-04" db="EMBL/GenBank/DDBJ databases">
        <title>Draft Genome sequencing of Naganishia species isolated from polar environments using Oxford Nanopore Technology.</title>
        <authorList>
            <person name="Leo P."/>
            <person name="Venkateswaran K."/>
        </authorList>
    </citation>
    <scope>NUCLEOTIDE SEQUENCE</scope>
    <source>
        <strain evidence="1">MNA-CCFEE 5261</strain>
    </source>
</reference>
<dbReference type="Proteomes" id="UP001241377">
    <property type="component" value="Unassembled WGS sequence"/>
</dbReference>
<accession>A0ACC2VA57</accession>
<keyword evidence="2" id="KW-1185">Reference proteome</keyword>